<organism evidence="3 4">
    <name type="scientific">Halorubrum trueperi</name>
    <dbReference type="NCBI Taxonomy" id="2004704"/>
    <lineage>
        <taxon>Archaea</taxon>
        <taxon>Methanobacteriati</taxon>
        <taxon>Methanobacteriota</taxon>
        <taxon>Stenosarchaea group</taxon>
        <taxon>Halobacteria</taxon>
        <taxon>Halobacteriales</taxon>
        <taxon>Haloferacaceae</taxon>
        <taxon>Halorubrum</taxon>
    </lineage>
</organism>
<reference evidence="3 4" key="1">
    <citation type="journal article" date="2019" name="Int. J. Syst. Evol. Microbiol.">
        <title>The Global Catalogue of Microorganisms (GCM) 10K type strain sequencing project: providing services to taxonomists for standard genome sequencing and annotation.</title>
        <authorList>
            <consortium name="The Broad Institute Genomics Platform"/>
            <consortium name="The Broad Institute Genome Sequencing Center for Infectious Disease"/>
            <person name="Wu L."/>
            <person name="Ma J."/>
        </authorList>
    </citation>
    <scope>NUCLEOTIDE SEQUENCE [LARGE SCALE GENOMIC DNA]</scope>
    <source>
        <strain evidence="3 4">Y73</strain>
    </source>
</reference>
<comment type="caution">
    <text evidence="3">The sequence shown here is derived from an EMBL/GenBank/DDBJ whole genome shotgun (WGS) entry which is preliminary data.</text>
</comment>
<keyword evidence="2" id="KW-0472">Membrane</keyword>
<proteinExistence type="predicted"/>
<evidence type="ECO:0000256" key="2">
    <source>
        <dbReference type="SAM" id="Phobius"/>
    </source>
</evidence>
<name>A0ABD5UH05_9EURY</name>
<dbReference type="EMBL" id="JBHSXI010000006">
    <property type="protein sequence ID" value="MFC6888601.1"/>
    <property type="molecule type" value="Genomic_DNA"/>
</dbReference>
<evidence type="ECO:0000256" key="1">
    <source>
        <dbReference type="SAM" id="MobiDB-lite"/>
    </source>
</evidence>
<feature type="region of interest" description="Disordered" evidence="1">
    <location>
        <begin position="36"/>
        <end position="68"/>
    </location>
</feature>
<accession>A0ABD5UH05</accession>
<feature type="compositionally biased region" description="Acidic residues" evidence="1">
    <location>
        <begin position="44"/>
        <end position="53"/>
    </location>
</feature>
<sequence length="68" mass="7220">MLQYLTVVGIAAVVATLLMVGIMLYLVWWAMGEDAHRASPGNDEQPELDEADGSSESQGELPADGNSV</sequence>
<gene>
    <name evidence="3" type="ORF">ACFQEY_06105</name>
</gene>
<keyword evidence="2" id="KW-0812">Transmembrane</keyword>
<protein>
    <submittedName>
        <fullName evidence="3">Uncharacterized protein</fullName>
    </submittedName>
</protein>
<dbReference type="RefSeq" id="WP_379765876.1">
    <property type="nucleotide sequence ID" value="NZ_JBHSXI010000006.1"/>
</dbReference>
<keyword evidence="2" id="KW-1133">Transmembrane helix</keyword>
<evidence type="ECO:0000313" key="4">
    <source>
        <dbReference type="Proteomes" id="UP001596333"/>
    </source>
</evidence>
<dbReference type="AlphaFoldDB" id="A0ABD5UH05"/>
<evidence type="ECO:0000313" key="3">
    <source>
        <dbReference type="EMBL" id="MFC6888601.1"/>
    </source>
</evidence>
<keyword evidence="4" id="KW-1185">Reference proteome</keyword>
<dbReference type="Proteomes" id="UP001596333">
    <property type="component" value="Unassembled WGS sequence"/>
</dbReference>
<feature type="transmembrane region" description="Helical" evidence="2">
    <location>
        <begin position="6"/>
        <end position="28"/>
    </location>
</feature>